<dbReference type="EMBL" id="KL198004">
    <property type="protein sequence ID" value="KDQ33978.1"/>
    <property type="molecule type" value="Genomic_DNA"/>
</dbReference>
<feature type="compositionally biased region" description="Acidic residues" evidence="1">
    <location>
        <begin position="621"/>
        <end position="630"/>
    </location>
</feature>
<name>A0A067P0X6_PLEO1</name>
<feature type="region of interest" description="Disordered" evidence="1">
    <location>
        <begin position="621"/>
        <end position="641"/>
    </location>
</feature>
<accession>A0A067P0X6</accession>
<gene>
    <name evidence="2" type="ORF">PLEOSDRAFT_1033035</name>
</gene>
<reference evidence="3" key="1">
    <citation type="journal article" date="2014" name="Proc. Natl. Acad. Sci. U.S.A.">
        <title>Extensive sampling of basidiomycete genomes demonstrates inadequacy of the white-rot/brown-rot paradigm for wood decay fungi.</title>
        <authorList>
            <person name="Riley R."/>
            <person name="Salamov A.A."/>
            <person name="Brown D.W."/>
            <person name="Nagy L.G."/>
            <person name="Floudas D."/>
            <person name="Held B.W."/>
            <person name="Levasseur A."/>
            <person name="Lombard V."/>
            <person name="Morin E."/>
            <person name="Otillar R."/>
            <person name="Lindquist E.A."/>
            <person name="Sun H."/>
            <person name="LaButti K.M."/>
            <person name="Schmutz J."/>
            <person name="Jabbour D."/>
            <person name="Luo H."/>
            <person name="Baker S.E."/>
            <person name="Pisabarro A.G."/>
            <person name="Walton J.D."/>
            <person name="Blanchette R.A."/>
            <person name="Henrissat B."/>
            <person name="Martin F."/>
            <person name="Cullen D."/>
            <person name="Hibbett D.S."/>
            <person name="Grigoriev I.V."/>
        </authorList>
    </citation>
    <scope>NUCLEOTIDE SEQUENCE [LARGE SCALE GENOMIC DNA]</scope>
    <source>
        <strain evidence="3">PC15</strain>
    </source>
</reference>
<dbReference type="InterPro" id="IPR041078">
    <property type="entry name" value="Plavaka"/>
</dbReference>
<sequence>DDIKCEYHPLSERITEVHHFHEYGMQVKQPIDYIIDDEPWRPFRTRRDFEFASLTITQSLTKKAVDSLLELTYGAVGKDPSRGVLTLQSYDEMMDIWKLAANKMPGFTKMPVSDVYKGESLTYDVWRRPVWDWIMKLVQDPRLAPHFEWDAKRLFKYNGESWVRFYDEPVTGDLWWEIQSTLPEGGKPLLLIVYADKTRLSTFGTAKGYPVVARVGNVILNLRNGDGPGGGFMIGWLPVMEEPASETHKRKWKNHKAIIYHRAMEIILQDIINHSHTGFAVICGDGIQRTLYPCIPVKSADYEEDCIMTLTRGTGSYCPCPICLVPDDKQAIHDVAYPLRTQATMKAVYMEAMALHTVEEREDLLKKYGLRPIENVFWKIANSDPYRSTSFDCLHTFDGGLFDDHLFKQILLHVEALGRGALTKLDHQMEIFPRWSGLNHFKAITTLSFNDGSKSEDISKCILFAAHNILTRQVDHAGYILLKCMRCYINLRMYAGLHVHTSDTILAGREEVKQLSVLLQEYQAKAKPEFRKKSWNFPKNHLYVHLFDDIEQKGATRNYSTKPSEKSHGNLKTAYRRRTNFKNVAPQILLIDHLRHVSDFIWDEIEVLEASRKPVALADDNNEAENEEDITPPSGHYKLGSRTKPITLGEVEENHSNDVAFERFRLRLSEFLNRELDVEKRPVSYMCNISLTFIKIRPGQYLTINYESIVDWRQDTDLLRCNPMFQGAPRYDHVVIKTGSPTTLGTDIIAQLLMVFTITVNDASYDITLVHPLDRALGNRQRKDADLQLLRLKARPRKSTEFVFLPSIIRGALVVPDFSQQGDFFLVDTVDGDMFLRYYLYR</sequence>
<dbReference type="HOGENOM" id="CLU_009122_0_0_1"/>
<dbReference type="STRING" id="1137138.A0A067P0X6"/>
<dbReference type="AlphaFoldDB" id="A0A067P0X6"/>
<dbReference type="InParanoid" id="A0A067P0X6"/>
<evidence type="ECO:0000313" key="2">
    <source>
        <dbReference type="EMBL" id="KDQ33978.1"/>
    </source>
</evidence>
<dbReference type="Proteomes" id="UP000027073">
    <property type="component" value="Unassembled WGS sequence"/>
</dbReference>
<evidence type="ECO:0000256" key="1">
    <source>
        <dbReference type="SAM" id="MobiDB-lite"/>
    </source>
</evidence>
<evidence type="ECO:0000313" key="3">
    <source>
        <dbReference type="Proteomes" id="UP000027073"/>
    </source>
</evidence>
<feature type="non-terminal residue" evidence="2">
    <location>
        <position position="1"/>
    </location>
</feature>
<protein>
    <submittedName>
        <fullName evidence="2">Uncharacterized protein</fullName>
    </submittedName>
</protein>
<proteinExistence type="predicted"/>
<organism evidence="2 3">
    <name type="scientific">Pleurotus ostreatus (strain PC15)</name>
    <name type="common">Oyster mushroom</name>
    <dbReference type="NCBI Taxonomy" id="1137138"/>
    <lineage>
        <taxon>Eukaryota</taxon>
        <taxon>Fungi</taxon>
        <taxon>Dikarya</taxon>
        <taxon>Basidiomycota</taxon>
        <taxon>Agaricomycotina</taxon>
        <taxon>Agaricomycetes</taxon>
        <taxon>Agaricomycetidae</taxon>
        <taxon>Agaricales</taxon>
        <taxon>Pleurotineae</taxon>
        <taxon>Pleurotaceae</taxon>
        <taxon>Pleurotus</taxon>
    </lineage>
</organism>
<dbReference type="OrthoDB" id="3239511at2759"/>
<dbReference type="Pfam" id="PF18759">
    <property type="entry name" value="Plavaka"/>
    <property type="match status" value="1"/>
</dbReference>
<dbReference type="VEuPathDB" id="FungiDB:PLEOSDRAFT_1033035"/>